<dbReference type="InterPro" id="IPR052343">
    <property type="entry name" value="Retrotransposon-Effector_Assoc"/>
</dbReference>
<evidence type="ECO:0000313" key="2">
    <source>
        <dbReference type="Proteomes" id="UP000325315"/>
    </source>
</evidence>
<dbReference type="PANTHER" id="PTHR46890">
    <property type="entry name" value="NON-LTR RETROLELEMENT REVERSE TRANSCRIPTASE-LIKE PROTEIN-RELATED"/>
    <property type="match status" value="1"/>
</dbReference>
<dbReference type="AlphaFoldDB" id="A0A5B6VF18"/>
<dbReference type="PANTHER" id="PTHR46890:SF48">
    <property type="entry name" value="RNA-DIRECTED DNA POLYMERASE"/>
    <property type="match status" value="1"/>
</dbReference>
<protein>
    <submittedName>
        <fullName evidence="1">Reverse transcriptase</fullName>
    </submittedName>
</protein>
<dbReference type="Proteomes" id="UP000325315">
    <property type="component" value="Unassembled WGS sequence"/>
</dbReference>
<comment type="caution">
    <text evidence="1">The sequence shown here is derived from an EMBL/GenBank/DDBJ whole genome shotgun (WGS) entry which is preliminary data.</text>
</comment>
<accession>A0A5B6VF18</accession>
<organism evidence="1 2">
    <name type="scientific">Gossypium australe</name>
    <dbReference type="NCBI Taxonomy" id="47621"/>
    <lineage>
        <taxon>Eukaryota</taxon>
        <taxon>Viridiplantae</taxon>
        <taxon>Streptophyta</taxon>
        <taxon>Embryophyta</taxon>
        <taxon>Tracheophyta</taxon>
        <taxon>Spermatophyta</taxon>
        <taxon>Magnoliopsida</taxon>
        <taxon>eudicotyledons</taxon>
        <taxon>Gunneridae</taxon>
        <taxon>Pentapetalae</taxon>
        <taxon>rosids</taxon>
        <taxon>malvids</taxon>
        <taxon>Malvales</taxon>
        <taxon>Malvaceae</taxon>
        <taxon>Malvoideae</taxon>
        <taxon>Gossypium</taxon>
    </lineage>
</organism>
<keyword evidence="2" id="KW-1185">Reference proteome</keyword>
<evidence type="ECO:0000313" key="1">
    <source>
        <dbReference type="EMBL" id="KAA3467738.1"/>
    </source>
</evidence>
<keyword evidence="1" id="KW-0695">RNA-directed DNA polymerase</keyword>
<keyword evidence="1" id="KW-0548">Nucleotidyltransferase</keyword>
<reference evidence="2" key="1">
    <citation type="journal article" date="2019" name="Plant Biotechnol. J.">
        <title>Genome sequencing of the Australian wild diploid species Gossypium australe highlights disease resistance and delayed gland morphogenesis.</title>
        <authorList>
            <person name="Cai Y."/>
            <person name="Cai X."/>
            <person name="Wang Q."/>
            <person name="Wang P."/>
            <person name="Zhang Y."/>
            <person name="Cai C."/>
            <person name="Xu Y."/>
            <person name="Wang K."/>
            <person name="Zhou Z."/>
            <person name="Wang C."/>
            <person name="Geng S."/>
            <person name="Li B."/>
            <person name="Dong Q."/>
            <person name="Hou Y."/>
            <person name="Wang H."/>
            <person name="Ai P."/>
            <person name="Liu Z."/>
            <person name="Yi F."/>
            <person name="Sun M."/>
            <person name="An G."/>
            <person name="Cheng J."/>
            <person name="Zhang Y."/>
            <person name="Shi Q."/>
            <person name="Xie Y."/>
            <person name="Shi X."/>
            <person name="Chang Y."/>
            <person name="Huang F."/>
            <person name="Chen Y."/>
            <person name="Hong S."/>
            <person name="Mi L."/>
            <person name="Sun Q."/>
            <person name="Zhang L."/>
            <person name="Zhou B."/>
            <person name="Peng R."/>
            <person name="Zhang X."/>
            <person name="Liu F."/>
        </authorList>
    </citation>
    <scope>NUCLEOTIDE SEQUENCE [LARGE SCALE GENOMIC DNA]</scope>
    <source>
        <strain evidence="2">cv. PA1801</strain>
    </source>
</reference>
<dbReference type="GO" id="GO:0003964">
    <property type="term" value="F:RNA-directed DNA polymerase activity"/>
    <property type="evidence" value="ECO:0007669"/>
    <property type="project" value="UniProtKB-KW"/>
</dbReference>
<proteinExistence type="predicted"/>
<name>A0A5B6VF18_9ROSI</name>
<sequence>MPSLKAPGIDGYVATFFQRYWHIVGQEISRYCLDLLNGQKEFADINKTRIALIPKINNPKNMTHFRPISLCNVIYKITAKVLVN</sequence>
<keyword evidence="1" id="KW-0808">Transferase</keyword>
<dbReference type="EMBL" id="SMMG02000007">
    <property type="protein sequence ID" value="KAA3467738.1"/>
    <property type="molecule type" value="Genomic_DNA"/>
</dbReference>
<dbReference type="OrthoDB" id="1934719at2759"/>
<gene>
    <name evidence="1" type="ORF">EPI10_002725</name>
</gene>